<dbReference type="Gene3D" id="3.90.76.10">
    <property type="entry name" value="Dipeptide-binding Protein, Domain 1"/>
    <property type="match status" value="1"/>
</dbReference>
<dbReference type="Pfam" id="PF00496">
    <property type="entry name" value="SBP_bac_5"/>
    <property type="match status" value="1"/>
</dbReference>
<dbReference type="CDD" id="cd08494">
    <property type="entry name" value="PBP2_NikA_DppA_OppA_like_6"/>
    <property type="match status" value="1"/>
</dbReference>
<organism evidence="1 2">
    <name type="scientific">Actinoalloteichus hoggarensis</name>
    <dbReference type="NCBI Taxonomy" id="1470176"/>
    <lineage>
        <taxon>Bacteria</taxon>
        <taxon>Bacillati</taxon>
        <taxon>Actinomycetota</taxon>
        <taxon>Actinomycetes</taxon>
        <taxon>Pseudonocardiales</taxon>
        <taxon>Pseudonocardiaceae</taxon>
        <taxon>Actinoalloteichus</taxon>
    </lineage>
</organism>
<evidence type="ECO:0000313" key="1">
    <source>
        <dbReference type="EMBL" id="ASO21716.1"/>
    </source>
</evidence>
<sequence>MRRSALYTALAVPPLLLAAACGGGGGGAASTGEPDPEAVVVIGSQNEPTSLDSNVGGSSGLSEVLLRNVYEGLVALDDQGEIVPALAESWDVSEDGLDYTFQLASDVTFHDGTEFSADDVVWSIERTIAPDSVNPKKQSLAGISSVTADDPDTVAITLEERSNEFLFGLTTSAGLIFQEGATDFADTAVGTGPFVFDEWKRGDSITLSRYADYWGEPAASASVVFRYFDDATAMSNALQGGQLDLIASVPSPELLAAFEGNPQFVVTEGASNTKTLLAFNNEREPLTDSRVRRALRAAIDHQAVLDAVWDGYGQLIGSGIPPTDPWYEDLTANVAHDPELARELLAEAGHSDGLTLSLDVPSEDRLLTVAQLVQDQLAEVGVTVELNAIEGATWYDKVFTQVDYDLTIQNHVNPHDVFWYANPDFYWRYDDPQVREWVAQADVAETEEERVELLRQVGTRISEEAASDWLFLNPLMRVARQGVTGYPETALADSLYLPEITKAG</sequence>
<dbReference type="InterPro" id="IPR039424">
    <property type="entry name" value="SBP_5"/>
</dbReference>
<dbReference type="GO" id="GO:1904680">
    <property type="term" value="F:peptide transmembrane transporter activity"/>
    <property type="evidence" value="ECO:0007669"/>
    <property type="project" value="TreeGrafter"/>
</dbReference>
<dbReference type="InterPro" id="IPR030678">
    <property type="entry name" value="Peptide/Ni-bd"/>
</dbReference>
<accession>A0A221W7V3</accession>
<name>A0A221W7V3_9PSEU</name>
<dbReference type="EMBL" id="CP022521">
    <property type="protein sequence ID" value="ASO21716.1"/>
    <property type="molecule type" value="Genomic_DNA"/>
</dbReference>
<dbReference type="GO" id="GO:0015833">
    <property type="term" value="P:peptide transport"/>
    <property type="evidence" value="ECO:0007669"/>
    <property type="project" value="TreeGrafter"/>
</dbReference>
<dbReference type="Gene3D" id="3.40.190.10">
    <property type="entry name" value="Periplasmic binding protein-like II"/>
    <property type="match status" value="1"/>
</dbReference>
<dbReference type="OrthoDB" id="9796817at2"/>
<dbReference type="PROSITE" id="PS51257">
    <property type="entry name" value="PROKAR_LIPOPROTEIN"/>
    <property type="match status" value="1"/>
</dbReference>
<dbReference type="AlphaFoldDB" id="A0A221W7V3"/>
<dbReference type="PANTHER" id="PTHR30290">
    <property type="entry name" value="PERIPLASMIC BINDING COMPONENT OF ABC TRANSPORTER"/>
    <property type="match status" value="1"/>
</dbReference>
<evidence type="ECO:0000313" key="2">
    <source>
        <dbReference type="Proteomes" id="UP000204221"/>
    </source>
</evidence>
<protein>
    <submittedName>
        <fullName evidence="1">Heme-binding protein A</fullName>
    </submittedName>
</protein>
<dbReference type="Gene3D" id="3.10.105.10">
    <property type="entry name" value="Dipeptide-binding Protein, Domain 3"/>
    <property type="match status" value="1"/>
</dbReference>
<dbReference type="PIRSF" id="PIRSF002741">
    <property type="entry name" value="MppA"/>
    <property type="match status" value="1"/>
</dbReference>
<dbReference type="RefSeq" id="WP_093942812.1">
    <property type="nucleotide sequence ID" value="NZ_CP022521.1"/>
</dbReference>
<dbReference type="GO" id="GO:0043190">
    <property type="term" value="C:ATP-binding cassette (ABC) transporter complex"/>
    <property type="evidence" value="ECO:0007669"/>
    <property type="project" value="InterPro"/>
</dbReference>
<dbReference type="InterPro" id="IPR000914">
    <property type="entry name" value="SBP_5_dom"/>
</dbReference>
<dbReference type="GO" id="GO:0042597">
    <property type="term" value="C:periplasmic space"/>
    <property type="evidence" value="ECO:0007669"/>
    <property type="project" value="UniProtKB-ARBA"/>
</dbReference>
<gene>
    <name evidence="1" type="primary">hbpA2</name>
    <name evidence="1" type="ORF">AHOG_20495</name>
</gene>
<keyword evidence="2" id="KW-1185">Reference proteome</keyword>
<proteinExistence type="predicted"/>
<dbReference type="KEGG" id="ahg:AHOG_20495"/>
<reference evidence="1 2" key="1">
    <citation type="submission" date="2017-07" db="EMBL/GenBank/DDBJ databases">
        <title>Complete genome sequence of Actinoalloteichus hoggarensis DSM 45943, type strain of Actinoalloteichus hoggarensis.</title>
        <authorList>
            <person name="Ruckert C."/>
            <person name="Nouioui I."/>
            <person name="Willmese J."/>
            <person name="van Wezel G."/>
            <person name="Klenk H.-P."/>
            <person name="Kalinowski J."/>
            <person name="Zotchev S.B."/>
        </authorList>
    </citation>
    <scope>NUCLEOTIDE SEQUENCE [LARGE SCALE GENOMIC DNA]</scope>
    <source>
        <strain evidence="1 2">DSM 45943</strain>
    </source>
</reference>
<dbReference type="SUPFAM" id="SSF53850">
    <property type="entry name" value="Periplasmic binding protein-like II"/>
    <property type="match status" value="1"/>
</dbReference>
<dbReference type="Proteomes" id="UP000204221">
    <property type="component" value="Chromosome"/>
</dbReference>